<keyword evidence="3" id="KW-1185">Reference proteome</keyword>
<dbReference type="AlphaFoldDB" id="A0A0K1PNS6"/>
<gene>
    <name evidence="2" type="ORF">AKJ09_01859</name>
</gene>
<organism evidence="2 3">
    <name type="scientific">Labilithrix luteola</name>
    <dbReference type="NCBI Taxonomy" id="1391654"/>
    <lineage>
        <taxon>Bacteria</taxon>
        <taxon>Pseudomonadati</taxon>
        <taxon>Myxococcota</taxon>
        <taxon>Polyangia</taxon>
        <taxon>Polyangiales</taxon>
        <taxon>Labilitrichaceae</taxon>
        <taxon>Labilithrix</taxon>
    </lineage>
</organism>
<dbReference type="Proteomes" id="UP000064967">
    <property type="component" value="Chromosome"/>
</dbReference>
<protein>
    <recommendedName>
        <fullName evidence="4">Type IV fimbrial biogenesis protein PilY1</fullName>
    </recommendedName>
</protein>
<proteinExistence type="predicted"/>
<dbReference type="PROSITE" id="PS51257">
    <property type="entry name" value="PROKAR_LIPOPROTEIN"/>
    <property type="match status" value="1"/>
</dbReference>
<accession>A0A0K1PNS6</accession>
<evidence type="ECO:0000256" key="1">
    <source>
        <dbReference type="SAM" id="MobiDB-lite"/>
    </source>
</evidence>
<evidence type="ECO:0000313" key="2">
    <source>
        <dbReference type="EMBL" id="AKU95195.1"/>
    </source>
</evidence>
<feature type="region of interest" description="Disordered" evidence="1">
    <location>
        <begin position="26"/>
        <end position="64"/>
    </location>
</feature>
<name>A0A0K1PNS6_9BACT</name>
<evidence type="ECO:0000313" key="3">
    <source>
        <dbReference type="Proteomes" id="UP000064967"/>
    </source>
</evidence>
<sequence length="419" mass="44293">MRRVWLAGVPLVYVLLAACVGDDPGINSSVGPDGGTPLDEITTGHDGSTPGDVDANGDASSDGATAEKRCGYPGEDCCSAPSLPCREGTVCGTANQKCMVSDVGIVGTNLEVQNGSTFTRHVSSAFFDGKDWTIGPDVMTEASLSGFSPTDLIAGGPQNYEVTLFKSSEGKMFNYYSSAWRKCEPGQACAGPTLPPPAFWSVARIANDTWIGATNAIYRCAAGSTCTKEVAGLESTTWGTGKLVGTGPQDIWFSALSRAFHFDGTKWTIHDNIKARTIFQIRKDDVWVGDKTLQHWDGTKWSDEYVIDGQPAPGIITSISGSSDSDVWAVGYNPSDGAHPAFAAHWDGMTWKLVPLPAGAAEGPSIYAPSPIEAFLVVSSGVYRWDGNAWKTMTLPTVDAGSGGQPMWAYVAGVAKPRP</sequence>
<dbReference type="EMBL" id="CP012333">
    <property type="protein sequence ID" value="AKU95195.1"/>
    <property type="molecule type" value="Genomic_DNA"/>
</dbReference>
<dbReference type="RefSeq" id="WP_146646684.1">
    <property type="nucleotide sequence ID" value="NZ_CP012333.1"/>
</dbReference>
<reference evidence="2 3" key="1">
    <citation type="submission" date="2015-08" db="EMBL/GenBank/DDBJ databases">
        <authorList>
            <person name="Babu N.S."/>
            <person name="Beckwith C.J."/>
            <person name="Beseler K.G."/>
            <person name="Brison A."/>
            <person name="Carone J.V."/>
            <person name="Caskin T.P."/>
            <person name="Diamond M."/>
            <person name="Durham M.E."/>
            <person name="Foxe J.M."/>
            <person name="Go M."/>
            <person name="Henderson B.A."/>
            <person name="Jones I.B."/>
            <person name="McGettigan J.A."/>
            <person name="Micheletti S.J."/>
            <person name="Nasrallah M.E."/>
            <person name="Ortiz D."/>
            <person name="Piller C.R."/>
            <person name="Privatt S.R."/>
            <person name="Schneider S.L."/>
            <person name="Sharp S."/>
            <person name="Smith T.C."/>
            <person name="Stanton J.D."/>
            <person name="Ullery H.E."/>
            <person name="Wilson R.J."/>
            <person name="Serrano M.G."/>
            <person name="Buck G."/>
            <person name="Lee V."/>
            <person name="Wang Y."/>
            <person name="Carvalho R."/>
            <person name="Voegtly L."/>
            <person name="Shi R."/>
            <person name="Duckworth R."/>
            <person name="Johnson A."/>
            <person name="Loviza R."/>
            <person name="Walstead R."/>
            <person name="Shah Z."/>
            <person name="Kiflezghi M."/>
            <person name="Wade K."/>
            <person name="Ball S.L."/>
            <person name="Bradley K.W."/>
            <person name="Asai D.J."/>
            <person name="Bowman C.A."/>
            <person name="Russell D.A."/>
            <person name="Pope W.H."/>
            <person name="Jacobs-Sera D."/>
            <person name="Hendrix R.W."/>
            <person name="Hatfull G.F."/>
        </authorList>
    </citation>
    <scope>NUCLEOTIDE SEQUENCE [LARGE SCALE GENOMIC DNA]</scope>
    <source>
        <strain evidence="2 3">DSM 27648</strain>
    </source>
</reference>
<evidence type="ECO:0008006" key="4">
    <source>
        <dbReference type="Google" id="ProtNLM"/>
    </source>
</evidence>
<dbReference type="KEGG" id="llu:AKJ09_01859"/>
<dbReference type="OrthoDB" id="3454650at2"/>